<dbReference type="InterPro" id="IPR032678">
    <property type="entry name" value="tRNA-synt_1_cat_dom"/>
</dbReference>
<dbReference type="STRING" id="1618563.UU12_C0020G0011"/>
<organism evidence="11 12">
    <name type="scientific">Candidatus Woesebacteria bacterium GW2011_GWA2_40_7b</name>
    <dbReference type="NCBI Taxonomy" id="1618563"/>
    <lineage>
        <taxon>Bacteria</taxon>
        <taxon>Candidatus Woeseibacteriota</taxon>
    </lineage>
</organism>
<keyword evidence="5 9" id="KW-0862">Zinc</keyword>
<dbReference type="GO" id="GO:0005524">
    <property type="term" value="F:ATP binding"/>
    <property type="evidence" value="ECO:0007669"/>
    <property type="project" value="UniProtKB-UniRule"/>
</dbReference>
<evidence type="ECO:0000256" key="4">
    <source>
        <dbReference type="ARBA" id="ARBA00022741"/>
    </source>
</evidence>
<dbReference type="GO" id="GO:0008270">
    <property type="term" value="F:zinc ion binding"/>
    <property type="evidence" value="ECO:0007669"/>
    <property type="project" value="UniProtKB-UniRule"/>
</dbReference>
<name>A0A0G0VEJ8_9BACT</name>
<dbReference type="CDD" id="cd00672">
    <property type="entry name" value="CysRS_core"/>
    <property type="match status" value="1"/>
</dbReference>
<feature type="binding site" evidence="9">
    <location>
        <position position="244"/>
    </location>
    <ligand>
        <name>Zn(2+)</name>
        <dbReference type="ChEBI" id="CHEBI:29105"/>
    </ligand>
</feature>
<dbReference type="InterPro" id="IPR014729">
    <property type="entry name" value="Rossmann-like_a/b/a_fold"/>
</dbReference>
<comment type="subunit">
    <text evidence="1 9">Monomer.</text>
</comment>
<feature type="short sequence motif" description="'HIGH' region" evidence="9">
    <location>
        <begin position="31"/>
        <end position="41"/>
    </location>
</feature>
<feature type="domain" description="tRNA synthetases class I catalytic" evidence="10">
    <location>
        <begin position="16"/>
        <end position="325"/>
    </location>
</feature>
<comment type="caution">
    <text evidence="11">The sequence shown here is derived from an EMBL/GenBank/DDBJ whole genome shotgun (WGS) entry which is preliminary data.</text>
</comment>
<dbReference type="InterPro" id="IPR024909">
    <property type="entry name" value="Cys-tRNA/MSH_ligase"/>
</dbReference>
<reference evidence="11 12" key="1">
    <citation type="journal article" date="2015" name="Nature">
        <title>rRNA introns, odd ribosomes, and small enigmatic genomes across a large radiation of phyla.</title>
        <authorList>
            <person name="Brown C.T."/>
            <person name="Hug L.A."/>
            <person name="Thomas B.C."/>
            <person name="Sharon I."/>
            <person name="Castelle C.J."/>
            <person name="Singh A."/>
            <person name="Wilkins M.J."/>
            <person name="Williams K.H."/>
            <person name="Banfield J.F."/>
        </authorList>
    </citation>
    <scope>NUCLEOTIDE SEQUENCE [LARGE SCALE GENOMIC DNA]</scope>
</reference>
<accession>A0A0G0VEJ8</accession>
<comment type="catalytic activity">
    <reaction evidence="9">
        <text>tRNA(Cys) + L-cysteine + ATP = L-cysteinyl-tRNA(Cys) + AMP + diphosphate</text>
        <dbReference type="Rhea" id="RHEA:17773"/>
        <dbReference type="Rhea" id="RHEA-COMP:9661"/>
        <dbReference type="Rhea" id="RHEA-COMP:9679"/>
        <dbReference type="ChEBI" id="CHEBI:30616"/>
        <dbReference type="ChEBI" id="CHEBI:33019"/>
        <dbReference type="ChEBI" id="CHEBI:35235"/>
        <dbReference type="ChEBI" id="CHEBI:78442"/>
        <dbReference type="ChEBI" id="CHEBI:78517"/>
        <dbReference type="ChEBI" id="CHEBI:456215"/>
        <dbReference type="EC" id="6.1.1.16"/>
    </reaction>
</comment>
<dbReference type="HAMAP" id="MF_00041">
    <property type="entry name" value="Cys_tRNA_synth"/>
    <property type="match status" value="1"/>
</dbReference>
<dbReference type="Pfam" id="PF01406">
    <property type="entry name" value="tRNA-synt_1e"/>
    <property type="match status" value="1"/>
</dbReference>
<keyword evidence="3 9" id="KW-0479">Metal-binding</keyword>
<keyword evidence="4 9" id="KW-0547">Nucleotide-binding</keyword>
<dbReference type="NCBIfam" id="TIGR00435">
    <property type="entry name" value="cysS"/>
    <property type="match status" value="1"/>
</dbReference>
<dbReference type="GO" id="GO:0004817">
    <property type="term" value="F:cysteine-tRNA ligase activity"/>
    <property type="evidence" value="ECO:0007669"/>
    <property type="project" value="UniProtKB-UniRule"/>
</dbReference>
<evidence type="ECO:0000256" key="8">
    <source>
        <dbReference type="ARBA" id="ARBA00023146"/>
    </source>
</evidence>
<dbReference type="Gene3D" id="3.40.50.620">
    <property type="entry name" value="HUPs"/>
    <property type="match status" value="1"/>
</dbReference>
<evidence type="ECO:0000256" key="6">
    <source>
        <dbReference type="ARBA" id="ARBA00022840"/>
    </source>
</evidence>
<dbReference type="Proteomes" id="UP000034562">
    <property type="component" value="Unassembled WGS sequence"/>
</dbReference>
<evidence type="ECO:0000256" key="7">
    <source>
        <dbReference type="ARBA" id="ARBA00022917"/>
    </source>
</evidence>
<comment type="similarity">
    <text evidence="9">Belongs to the class-I aminoacyl-tRNA synthetase family.</text>
</comment>
<dbReference type="Gene3D" id="1.20.120.1910">
    <property type="entry name" value="Cysteine-tRNA ligase, C-terminal anti-codon recognition domain"/>
    <property type="match status" value="1"/>
</dbReference>
<evidence type="ECO:0000256" key="3">
    <source>
        <dbReference type="ARBA" id="ARBA00022723"/>
    </source>
</evidence>
<dbReference type="InterPro" id="IPR015803">
    <property type="entry name" value="Cys-tRNA-ligase"/>
</dbReference>
<feature type="binding site" evidence="9">
    <location>
        <position position="280"/>
    </location>
    <ligand>
        <name>ATP</name>
        <dbReference type="ChEBI" id="CHEBI:30616"/>
    </ligand>
</feature>
<evidence type="ECO:0000256" key="1">
    <source>
        <dbReference type="ARBA" id="ARBA00011245"/>
    </source>
</evidence>
<dbReference type="SUPFAM" id="SSF52374">
    <property type="entry name" value="Nucleotidylyl transferase"/>
    <property type="match status" value="1"/>
</dbReference>
<dbReference type="PATRIC" id="fig|1618563.3.peg.383"/>
<keyword evidence="9" id="KW-0963">Cytoplasm</keyword>
<feature type="binding site" evidence="9">
    <location>
        <position position="29"/>
    </location>
    <ligand>
        <name>Zn(2+)</name>
        <dbReference type="ChEBI" id="CHEBI:29105"/>
    </ligand>
</feature>
<evidence type="ECO:0000313" key="11">
    <source>
        <dbReference type="EMBL" id="KKR70490.1"/>
    </source>
</evidence>
<dbReference type="EC" id="6.1.1.16" evidence="9"/>
<dbReference type="SUPFAM" id="SSF47323">
    <property type="entry name" value="Anticodon-binding domain of a subclass of class I aminoacyl-tRNA synthetases"/>
    <property type="match status" value="1"/>
</dbReference>
<gene>
    <name evidence="9" type="primary">cysS</name>
    <name evidence="11" type="ORF">UU12_C0020G0011</name>
</gene>
<keyword evidence="6 9" id="KW-0067">ATP-binding</keyword>
<dbReference type="PRINTS" id="PR00983">
    <property type="entry name" value="TRNASYNTHCYS"/>
</dbReference>
<evidence type="ECO:0000313" key="12">
    <source>
        <dbReference type="Proteomes" id="UP000034562"/>
    </source>
</evidence>
<evidence type="ECO:0000256" key="5">
    <source>
        <dbReference type="ARBA" id="ARBA00022833"/>
    </source>
</evidence>
<keyword evidence="7 9" id="KW-0648">Protein biosynthesis</keyword>
<dbReference type="AlphaFoldDB" id="A0A0G0VEJ8"/>
<evidence type="ECO:0000256" key="9">
    <source>
        <dbReference type="HAMAP-Rule" id="MF_00041"/>
    </source>
</evidence>
<sequence>MDIYLNNTLTRKKERFVPNKEGEVGIYSCGPTVYWNQHIGHMYAYVQWDVLVRFLRSVGYNVKWVMNITDVGHMTSDEDTGLDKMEKGAKREGLTVWQIADKYITQFKDSLRLLGINSPDVLCRATENIPEQIKLNQLIEKNGFAYTTKKGLIYDTSKFPDYAKFANLNLEEMKSGGDVELDPEKKLPWDFFLWAIDPKHIMKWPSPWGEGYPGWHVECTAMSTKYLGNNFDIHTGGADHIPVHHTNEIAQGFAAFGKQTANYWLHNGMLGGKGGEKMSKSLGNFVTAQELVEKGYDPLAMRYLILTSHYKKGLNFTFDALDSAKIALENLRTIVSGLKSGDERTVLSPEKEKKLDEYRDKFISSLSNDINAPKALAVLWEMLKSNIPSGDKYDLALSFDEVLGLKLSQARNSTAKLGADIETPNSIKILISKREELRKEGKYGESDKIREQIEEAGYEVSDAPVK</sequence>
<dbReference type="EMBL" id="LBZK01000020">
    <property type="protein sequence ID" value="KKR70490.1"/>
    <property type="molecule type" value="Genomic_DNA"/>
</dbReference>
<feature type="binding site" evidence="9">
    <location>
        <position position="248"/>
    </location>
    <ligand>
        <name>Zn(2+)</name>
        <dbReference type="ChEBI" id="CHEBI:29105"/>
    </ligand>
</feature>
<feature type="binding site" evidence="9">
    <location>
        <position position="219"/>
    </location>
    <ligand>
        <name>Zn(2+)</name>
        <dbReference type="ChEBI" id="CHEBI:29105"/>
    </ligand>
</feature>
<protein>
    <recommendedName>
        <fullName evidence="9">Cysteine--tRNA ligase</fullName>
        <ecNumber evidence="9">6.1.1.16</ecNumber>
    </recommendedName>
    <alternativeName>
        <fullName evidence="9">Cysteinyl-tRNA synthetase</fullName>
        <shortName evidence="9">CysRS</shortName>
    </alternativeName>
</protein>
<comment type="cofactor">
    <cofactor evidence="9">
        <name>Zn(2+)</name>
        <dbReference type="ChEBI" id="CHEBI:29105"/>
    </cofactor>
    <text evidence="9">Binds 1 zinc ion per subunit.</text>
</comment>
<dbReference type="GO" id="GO:0006423">
    <property type="term" value="P:cysteinyl-tRNA aminoacylation"/>
    <property type="evidence" value="ECO:0007669"/>
    <property type="project" value="UniProtKB-UniRule"/>
</dbReference>
<dbReference type="PANTHER" id="PTHR10890:SF3">
    <property type="entry name" value="CYSTEINE--TRNA LIGASE, CYTOPLASMIC"/>
    <property type="match status" value="1"/>
</dbReference>
<keyword evidence="8 9" id="KW-0030">Aminoacyl-tRNA synthetase</keyword>
<comment type="subcellular location">
    <subcellularLocation>
        <location evidence="9">Cytoplasm</location>
    </subcellularLocation>
</comment>
<feature type="short sequence motif" description="'KMSKS' region" evidence="9">
    <location>
        <begin position="277"/>
        <end position="281"/>
    </location>
</feature>
<keyword evidence="2 9" id="KW-0436">Ligase</keyword>
<dbReference type="PANTHER" id="PTHR10890">
    <property type="entry name" value="CYSTEINYL-TRNA SYNTHETASE"/>
    <property type="match status" value="1"/>
</dbReference>
<evidence type="ECO:0000256" key="2">
    <source>
        <dbReference type="ARBA" id="ARBA00022598"/>
    </source>
</evidence>
<dbReference type="GO" id="GO:0005829">
    <property type="term" value="C:cytosol"/>
    <property type="evidence" value="ECO:0007669"/>
    <property type="project" value="TreeGrafter"/>
</dbReference>
<dbReference type="InterPro" id="IPR009080">
    <property type="entry name" value="tRNAsynth_Ia_anticodon-bd"/>
</dbReference>
<evidence type="ECO:0000259" key="10">
    <source>
        <dbReference type="Pfam" id="PF01406"/>
    </source>
</evidence>
<proteinExistence type="inferred from homology"/>